<proteinExistence type="predicted"/>
<sequence length="107" mass="11112">MPRTCSEAERAGQRRGHVCLLPGSGAVLLHALPAGCSSDATELLVAGTSDGQLLPGTRGRSPSAWPPRREEGCRLPVEVVIEHSCLGTGDGPPWMGTSDGLAHPGYQ</sequence>
<feature type="region of interest" description="Disordered" evidence="1">
    <location>
        <begin position="49"/>
        <end position="69"/>
    </location>
</feature>
<protein>
    <submittedName>
        <fullName evidence="2">Uncharacterized protein</fullName>
    </submittedName>
</protein>
<name>A0AAV7T6M4_PLEWA</name>
<dbReference type="AlphaFoldDB" id="A0AAV7T6M4"/>
<keyword evidence="3" id="KW-1185">Reference proteome</keyword>
<comment type="caution">
    <text evidence="2">The sequence shown here is derived from an EMBL/GenBank/DDBJ whole genome shotgun (WGS) entry which is preliminary data.</text>
</comment>
<evidence type="ECO:0000256" key="1">
    <source>
        <dbReference type="SAM" id="MobiDB-lite"/>
    </source>
</evidence>
<evidence type="ECO:0000313" key="2">
    <source>
        <dbReference type="EMBL" id="KAJ1171951.1"/>
    </source>
</evidence>
<evidence type="ECO:0000313" key="3">
    <source>
        <dbReference type="Proteomes" id="UP001066276"/>
    </source>
</evidence>
<accession>A0AAV7T6M4</accession>
<reference evidence="2" key="1">
    <citation type="journal article" date="2022" name="bioRxiv">
        <title>Sequencing and chromosome-scale assembly of the giantPleurodeles waltlgenome.</title>
        <authorList>
            <person name="Brown T."/>
            <person name="Elewa A."/>
            <person name="Iarovenko S."/>
            <person name="Subramanian E."/>
            <person name="Araus A.J."/>
            <person name="Petzold A."/>
            <person name="Susuki M."/>
            <person name="Suzuki K.-i.T."/>
            <person name="Hayashi T."/>
            <person name="Toyoda A."/>
            <person name="Oliveira C."/>
            <person name="Osipova E."/>
            <person name="Leigh N.D."/>
            <person name="Simon A."/>
            <person name="Yun M.H."/>
        </authorList>
    </citation>
    <scope>NUCLEOTIDE SEQUENCE</scope>
    <source>
        <strain evidence="2">20211129_DDA</strain>
        <tissue evidence="2">Liver</tissue>
    </source>
</reference>
<dbReference type="EMBL" id="JANPWB010000007">
    <property type="protein sequence ID" value="KAJ1171951.1"/>
    <property type="molecule type" value="Genomic_DNA"/>
</dbReference>
<organism evidence="2 3">
    <name type="scientific">Pleurodeles waltl</name>
    <name type="common">Iberian ribbed newt</name>
    <dbReference type="NCBI Taxonomy" id="8319"/>
    <lineage>
        <taxon>Eukaryota</taxon>
        <taxon>Metazoa</taxon>
        <taxon>Chordata</taxon>
        <taxon>Craniata</taxon>
        <taxon>Vertebrata</taxon>
        <taxon>Euteleostomi</taxon>
        <taxon>Amphibia</taxon>
        <taxon>Batrachia</taxon>
        <taxon>Caudata</taxon>
        <taxon>Salamandroidea</taxon>
        <taxon>Salamandridae</taxon>
        <taxon>Pleurodelinae</taxon>
        <taxon>Pleurodeles</taxon>
    </lineage>
</organism>
<gene>
    <name evidence="2" type="ORF">NDU88_003808</name>
</gene>
<feature type="region of interest" description="Disordered" evidence="1">
    <location>
        <begin position="88"/>
        <end position="107"/>
    </location>
</feature>
<dbReference type="Proteomes" id="UP001066276">
    <property type="component" value="Chromosome 4_1"/>
</dbReference>